<dbReference type="InterPro" id="IPR051545">
    <property type="entry name" value="NAD(P)H_dehydrogenase_qn"/>
</dbReference>
<keyword evidence="5" id="KW-1185">Reference proteome</keyword>
<dbReference type="AlphaFoldDB" id="A0AAU9CXG7"/>
<dbReference type="EMBL" id="AP026801">
    <property type="protein sequence ID" value="BDR56064.1"/>
    <property type="molecule type" value="Genomic_DNA"/>
</dbReference>
<dbReference type="RefSeq" id="WP_317697915.1">
    <property type="nucleotide sequence ID" value="NZ_AP026801.1"/>
</dbReference>
<proteinExistence type="inferred from homology"/>
<evidence type="ECO:0000313" key="5">
    <source>
        <dbReference type="Proteomes" id="UP001321804"/>
    </source>
</evidence>
<sequence>MNNYLIIYCHPWNGSFNHSVLQQIIANLKSHHQKFELIDLYKEHFDPAYDEEELRLFHEGKTHDPLVTKYLKMMQNADQVIFVTPIWWNGIPGMLKGFIDKVMKEGEGLSHIVTKTGIKGELTNIKKAYVFTSSTSPTLYYKYLAGNGIKKIFINQTLKQIGVKKARWINFGNMTHSKKEQREKYLNRIWKMNL</sequence>
<keyword evidence="2" id="KW-0560">Oxidoreductase</keyword>
<accession>A0AAU9CXG7</accession>
<evidence type="ECO:0000256" key="2">
    <source>
        <dbReference type="ARBA" id="ARBA00023002"/>
    </source>
</evidence>
<dbReference type="InterPro" id="IPR029039">
    <property type="entry name" value="Flavoprotein-like_sf"/>
</dbReference>
<feature type="domain" description="Flavodoxin-like fold" evidence="3">
    <location>
        <begin position="3"/>
        <end position="190"/>
    </location>
</feature>
<dbReference type="Proteomes" id="UP001321804">
    <property type="component" value="Chromosome"/>
</dbReference>
<gene>
    <name evidence="4" type="ORF">KIMC2_06260</name>
</gene>
<organism evidence="4 5">
    <name type="scientific">Xylocopilactobacillus apis</name>
    <dbReference type="NCBI Taxonomy" id="2932183"/>
    <lineage>
        <taxon>Bacteria</taxon>
        <taxon>Bacillati</taxon>
        <taxon>Bacillota</taxon>
        <taxon>Bacilli</taxon>
        <taxon>Lactobacillales</taxon>
        <taxon>Lactobacillaceae</taxon>
        <taxon>Xylocopilactobacillus</taxon>
    </lineage>
</organism>
<evidence type="ECO:0000259" key="3">
    <source>
        <dbReference type="Pfam" id="PF02525"/>
    </source>
</evidence>
<dbReference type="KEGG" id="xak:KIMC2_06260"/>
<dbReference type="PANTHER" id="PTHR10204">
    <property type="entry name" value="NAD P H OXIDOREDUCTASE-RELATED"/>
    <property type="match status" value="1"/>
</dbReference>
<evidence type="ECO:0000256" key="1">
    <source>
        <dbReference type="ARBA" id="ARBA00006252"/>
    </source>
</evidence>
<evidence type="ECO:0000313" key="4">
    <source>
        <dbReference type="EMBL" id="BDR56064.1"/>
    </source>
</evidence>
<dbReference type="GO" id="GO:0005829">
    <property type="term" value="C:cytosol"/>
    <property type="evidence" value="ECO:0007669"/>
    <property type="project" value="TreeGrafter"/>
</dbReference>
<protein>
    <submittedName>
        <fullName evidence="4">NAD(P)H dehydrogenase</fullName>
    </submittedName>
</protein>
<dbReference type="GO" id="GO:0003955">
    <property type="term" value="F:NAD(P)H dehydrogenase (quinone) activity"/>
    <property type="evidence" value="ECO:0007669"/>
    <property type="project" value="TreeGrafter"/>
</dbReference>
<name>A0AAU9CXG7_9LACO</name>
<dbReference type="SUPFAM" id="SSF52218">
    <property type="entry name" value="Flavoproteins"/>
    <property type="match status" value="1"/>
</dbReference>
<reference evidence="4 5" key="1">
    <citation type="journal article" date="2023" name="Microbiol. Spectr.">
        <title>Symbiosis of Carpenter Bees with Uncharacterized Lactic Acid Bacteria Showing NAD Auxotrophy.</title>
        <authorList>
            <person name="Kawasaki S."/>
            <person name="Ozawa K."/>
            <person name="Mori T."/>
            <person name="Yamamoto A."/>
            <person name="Ito M."/>
            <person name="Ohkuma M."/>
            <person name="Sakamoto M."/>
            <person name="Matsutani M."/>
        </authorList>
    </citation>
    <scope>NUCLEOTIDE SEQUENCE [LARGE SCALE GENOMIC DNA]</scope>
    <source>
        <strain evidence="4 5">KimC2</strain>
    </source>
</reference>
<comment type="similarity">
    <text evidence="1">Belongs to the NAD(P)H dehydrogenase (quinone) family.</text>
</comment>
<dbReference type="PANTHER" id="PTHR10204:SF34">
    <property type="entry name" value="NAD(P)H DEHYDROGENASE [QUINONE] 1 ISOFORM 1"/>
    <property type="match status" value="1"/>
</dbReference>
<dbReference type="Gene3D" id="3.40.50.360">
    <property type="match status" value="1"/>
</dbReference>
<dbReference type="Pfam" id="PF02525">
    <property type="entry name" value="Flavodoxin_2"/>
    <property type="match status" value="1"/>
</dbReference>
<dbReference type="InterPro" id="IPR003680">
    <property type="entry name" value="Flavodoxin_fold"/>
</dbReference>